<gene>
    <name evidence="2" type="ORF">Tci_688051</name>
</gene>
<name>A0A699L1W4_TANCI</name>
<proteinExistence type="predicted"/>
<feature type="region of interest" description="Disordered" evidence="1">
    <location>
        <begin position="1"/>
        <end position="24"/>
    </location>
</feature>
<accession>A0A699L1W4</accession>
<evidence type="ECO:0000256" key="1">
    <source>
        <dbReference type="SAM" id="MobiDB-lite"/>
    </source>
</evidence>
<sequence length="71" mass="7971">MLLDLNKKLHAAESSQSSNKAEGSLQMDFLVASSLQHPLERDKKKGSSPMQVKSKWYLIAKPVNSECDPWL</sequence>
<organism evidence="2">
    <name type="scientific">Tanacetum cinerariifolium</name>
    <name type="common">Dalmatian daisy</name>
    <name type="synonym">Chrysanthemum cinerariifolium</name>
    <dbReference type="NCBI Taxonomy" id="118510"/>
    <lineage>
        <taxon>Eukaryota</taxon>
        <taxon>Viridiplantae</taxon>
        <taxon>Streptophyta</taxon>
        <taxon>Embryophyta</taxon>
        <taxon>Tracheophyta</taxon>
        <taxon>Spermatophyta</taxon>
        <taxon>Magnoliopsida</taxon>
        <taxon>eudicotyledons</taxon>
        <taxon>Gunneridae</taxon>
        <taxon>Pentapetalae</taxon>
        <taxon>asterids</taxon>
        <taxon>campanulids</taxon>
        <taxon>Asterales</taxon>
        <taxon>Asteraceae</taxon>
        <taxon>Asteroideae</taxon>
        <taxon>Anthemideae</taxon>
        <taxon>Anthemidinae</taxon>
        <taxon>Tanacetum</taxon>
    </lineage>
</organism>
<reference evidence="2" key="1">
    <citation type="journal article" date="2019" name="Sci. Rep.">
        <title>Draft genome of Tanacetum cinerariifolium, the natural source of mosquito coil.</title>
        <authorList>
            <person name="Yamashiro T."/>
            <person name="Shiraishi A."/>
            <person name="Satake H."/>
            <person name="Nakayama K."/>
        </authorList>
    </citation>
    <scope>NUCLEOTIDE SEQUENCE</scope>
</reference>
<evidence type="ECO:0000313" key="2">
    <source>
        <dbReference type="EMBL" id="GFB16080.1"/>
    </source>
</evidence>
<protein>
    <submittedName>
        <fullName evidence="2">Uncharacterized protein</fullName>
    </submittedName>
</protein>
<dbReference type="AlphaFoldDB" id="A0A699L1W4"/>
<dbReference type="EMBL" id="BKCJ010565183">
    <property type="protein sequence ID" value="GFB16080.1"/>
    <property type="molecule type" value="Genomic_DNA"/>
</dbReference>
<comment type="caution">
    <text evidence="2">The sequence shown here is derived from an EMBL/GenBank/DDBJ whole genome shotgun (WGS) entry which is preliminary data.</text>
</comment>
<feature type="compositionally biased region" description="Basic and acidic residues" evidence="1">
    <location>
        <begin position="1"/>
        <end position="11"/>
    </location>
</feature>